<accession>A0ABQ3L9M3</accession>
<gene>
    <name evidence="2" type="ORF">GCM10008023_06270</name>
</gene>
<reference evidence="3" key="1">
    <citation type="journal article" date="2019" name="Int. J. Syst. Evol. Microbiol.">
        <title>The Global Catalogue of Microorganisms (GCM) 10K type strain sequencing project: providing services to taxonomists for standard genome sequencing and annotation.</title>
        <authorList>
            <consortium name="The Broad Institute Genomics Platform"/>
            <consortium name="The Broad Institute Genome Sequencing Center for Infectious Disease"/>
            <person name="Wu L."/>
            <person name="Ma J."/>
        </authorList>
    </citation>
    <scope>NUCLEOTIDE SEQUENCE [LARGE SCALE GENOMIC DNA]</scope>
    <source>
        <strain evidence="3">CGMCC 1.8957</strain>
    </source>
</reference>
<comment type="caution">
    <text evidence="2">The sequence shown here is derived from an EMBL/GenBank/DDBJ whole genome shotgun (WGS) entry which is preliminary data.</text>
</comment>
<protein>
    <submittedName>
        <fullName evidence="2">Uncharacterized protein</fullName>
    </submittedName>
</protein>
<dbReference type="EMBL" id="BNAQ01000001">
    <property type="protein sequence ID" value="GHH09502.1"/>
    <property type="molecule type" value="Genomic_DNA"/>
</dbReference>
<name>A0ABQ3L9M3_9SPHN</name>
<evidence type="ECO:0000256" key="1">
    <source>
        <dbReference type="SAM" id="MobiDB-lite"/>
    </source>
</evidence>
<organism evidence="2 3">
    <name type="scientific">Sphingomonas glacialis</name>
    <dbReference type="NCBI Taxonomy" id="658225"/>
    <lineage>
        <taxon>Bacteria</taxon>
        <taxon>Pseudomonadati</taxon>
        <taxon>Pseudomonadota</taxon>
        <taxon>Alphaproteobacteria</taxon>
        <taxon>Sphingomonadales</taxon>
        <taxon>Sphingomonadaceae</taxon>
        <taxon>Sphingomonas</taxon>
    </lineage>
</organism>
<dbReference type="RefSeq" id="WP_189675057.1">
    <property type="nucleotide sequence ID" value="NZ_BNAQ01000001.1"/>
</dbReference>
<keyword evidence="3" id="KW-1185">Reference proteome</keyword>
<proteinExistence type="predicted"/>
<evidence type="ECO:0000313" key="3">
    <source>
        <dbReference type="Proteomes" id="UP000652430"/>
    </source>
</evidence>
<evidence type="ECO:0000313" key="2">
    <source>
        <dbReference type="EMBL" id="GHH09502.1"/>
    </source>
</evidence>
<sequence>MDTRAGKEVHDLIGFVGLRAHATAVGLLQLSAELVKAGVLQEDAVTRIKAAIADELELSRPSTVSKAEFDRTTRRRLDRLFAGDEKLAPGPAAEPAIETGAHAAERSS</sequence>
<dbReference type="Proteomes" id="UP000652430">
    <property type="component" value="Unassembled WGS sequence"/>
</dbReference>
<feature type="region of interest" description="Disordered" evidence="1">
    <location>
        <begin position="83"/>
        <end position="108"/>
    </location>
</feature>